<dbReference type="GO" id="GO:0005829">
    <property type="term" value="C:cytosol"/>
    <property type="evidence" value="ECO:0007669"/>
    <property type="project" value="TreeGrafter"/>
</dbReference>
<dbReference type="OrthoDB" id="7584480at2"/>
<organism evidence="2 3">
    <name type="scientific">Colwellia psychrerythraea</name>
    <name type="common">Vibrio psychroerythus</name>
    <dbReference type="NCBI Taxonomy" id="28229"/>
    <lineage>
        <taxon>Bacteria</taxon>
        <taxon>Pseudomonadati</taxon>
        <taxon>Pseudomonadota</taxon>
        <taxon>Gammaproteobacteria</taxon>
        <taxon>Alteromonadales</taxon>
        <taxon>Colwelliaceae</taxon>
        <taxon>Colwellia</taxon>
    </lineage>
</organism>
<evidence type="ECO:0000313" key="3">
    <source>
        <dbReference type="Proteomes" id="UP000029868"/>
    </source>
</evidence>
<dbReference type="Proteomes" id="UP000029868">
    <property type="component" value="Unassembled WGS sequence"/>
</dbReference>
<dbReference type="AlphaFoldDB" id="A0A099L3J8"/>
<accession>A0A099L3J8</accession>
<dbReference type="InterPro" id="IPR005153">
    <property type="entry name" value="MbtH-like_dom"/>
</dbReference>
<dbReference type="RefSeq" id="WP_033080392.1">
    <property type="nucleotide sequence ID" value="NZ_JQEC01000002.1"/>
</dbReference>
<feature type="domain" description="MbtH-like" evidence="1">
    <location>
        <begin position="4"/>
        <end position="55"/>
    </location>
</feature>
<dbReference type="Pfam" id="PF03621">
    <property type="entry name" value="MbtH"/>
    <property type="match status" value="1"/>
</dbReference>
<comment type="caution">
    <text evidence="2">The sequence shown here is derived from an EMBL/GenBank/DDBJ whole genome shotgun (WGS) entry which is preliminary data.</text>
</comment>
<dbReference type="SMART" id="SM00923">
    <property type="entry name" value="MbtH"/>
    <property type="match status" value="1"/>
</dbReference>
<dbReference type="PANTHER" id="PTHR38444:SF1">
    <property type="entry name" value="ENTEROBACTIN BIOSYNTHESIS PROTEIN YBDZ"/>
    <property type="match status" value="1"/>
</dbReference>
<dbReference type="EMBL" id="JQEC01000002">
    <property type="protein sequence ID" value="KGJ97524.1"/>
    <property type="molecule type" value="Genomic_DNA"/>
</dbReference>
<gene>
    <name evidence="2" type="ORF">GAB14E_1113</name>
</gene>
<reference evidence="2 3" key="1">
    <citation type="submission" date="2014-08" db="EMBL/GenBank/DDBJ databases">
        <title>Genomic and Phenotypic Diversity of Colwellia psychrerythraea strains from Disparate Marine Basins.</title>
        <authorList>
            <person name="Techtmann S.M."/>
            <person name="Stelling S.C."/>
            <person name="Utturkar S.M."/>
            <person name="Alshibli N."/>
            <person name="Harris A."/>
            <person name="Brown S.D."/>
            <person name="Hazen T.C."/>
        </authorList>
    </citation>
    <scope>NUCLEOTIDE SEQUENCE [LARGE SCALE GENOMIC DNA]</scope>
    <source>
        <strain evidence="2 3">GAB14E</strain>
    </source>
</reference>
<dbReference type="Gene3D" id="3.90.820.10">
    <property type="entry name" value="Structural Genomics, Unknown Function 30-nov-00 1gh9 Mol_id"/>
    <property type="match status" value="1"/>
</dbReference>
<evidence type="ECO:0000313" key="2">
    <source>
        <dbReference type="EMBL" id="KGJ97524.1"/>
    </source>
</evidence>
<sequence>MSTSCFDREDQIFIVLVNQEKQYSIWPQWKEIPGGWQAVPEVQGDKATVQTYINKHWTDMRPESLRQWMAEQAEKVEQF</sequence>
<dbReference type="InterPro" id="IPR038020">
    <property type="entry name" value="MbtH-like_sf"/>
</dbReference>
<dbReference type="SUPFAM" id="SSF160582">
    <property type="entry name" value="MbtH-like"/>
    <property type="match status" value="1"/>
</dbReference>
<protein>
    <submittedName>
        <fullName evidence="2">MbtH domain protein</fullName>
    </submittedName>
</protein>
<proteinExistence type="predicted"/>
<dbReference type="InterPro" id="IPR037407">
    <property type="entry name" value="MLP_fam"/>
</dbReference>
<dbReference type="PANTHER" id="PTHR38444">
    <property type="entry name" value="ENTEROBACTIN BIOSYNTHESIS PROTEIN YBDZ"/>
    <property type="match status" value="1"/>
</dbReference>
<name>A0A099L3J8_COLPS</name>
<evidence type="ECO:0000259" key="1">
    <source>
        <dbReference type="SMART" id="SM00923"/>
    </source>
</evidence>
<dbReference type="GO" id="GO:0019290">
    <property type="term" value="P:siderophore biosynthetic process"/>
    <property type="evidence" value="ECO:0007669"/>
    <property type="project" value="TreeGrafter"/>
</dbReference>
<dbReference type="PATRIC" id="fig|28229.3.peg.269"/>